<dbReference type="Proteomes" id="UP001165498">
    <property type="component" value="Unassembled WGS sequence"/>
</dbReference>
<keyword evidence="2" id="KW-1185">Reference proteome</keyword>
<protein>
    <submittedName>
        <fullName evidence="1">DUF2190 family protein</fullName>
    </submittedName>
</protein>
<reference evidence="1" key="1">
    <citation type="submission" date="2022-07" db="EMBL/GenBank/DDBJ databases">
        <title>Tahibacter sp., a new gammaproteobacterium isolated from the silt sample collected at pig farm.</title>
        <authorList>
            <person name="Chen H."/>
        </authorList>
    </citation>
    <scope>NUCLEOTIDE SEQUENCE</scope>
    <source>
        <strain evidence="1">P2K</strain>
    </source>
</reference>
<dbReference type="EMBL" id="JANFQO010000008">
    <property type="protein sequence ID" value="MCQ4165136.1"/>
    <property type="molecule type" value="Genomic_DNA"/>
</dbReference>
<accession>A0ABT1QS54</accession>
<gene>
    <name evidence="1" type="ORF">NM961_10485</name>
</gene>
<organism evidence="1 2">
    <name type="scientific">Tahibacter harae</name>
    <dbReference type="NCBI Taxonomy" id="2963937"/>
    <lineage>
        <taxon>Bacteria</taxon>
        <taxon>Pseudomonadati</taxon>
        <taxon>Pseudomonadota</taxon>
        <taxon>Gammaproteobacteria</taxon>
        <taxon>Lysobacterales</taxon>
        <taxon>Rhodanobacteraceae</taxon>
        <taxon>Tahibacter</taxon>
    </lineage>
</organism>
<sequence>MAKNLVQDGGIIAWTNVSGANVVSGQVIKVGHTIGVALVDIATNATGSVDCTPGRVFTAPKVSAAVFVAGEKLLWDVSANSGAGAFDDSAATPATGDLLGAVVAVLPGTNTETTCTVMLTPGNATLTA</sequence>
<dbReference type="InterPro" id="IPR011231">
    <property type="entry name" value="Phage_VT1-Sakai_H0018"/>
</dbReference>
<evidence type="ECO:0000313" key="1">
    <source>
        <dbReference type="EMBL" id="MCQ4165136.1"/>
    </source>
</evidence>
<name>A0ABT1QS54_9GAMM</name>
<dbReference type="RefSeq" id="WP_255914201.1">
    <property type="nucleotide sequence ID" value="NZ_JANFQO010000008.1"/>
</dbReference>
<dbReference type="Pfam" id="PF09956">
    <property type="entry name" value="Phage_cement_2"/>
    <property type="match status" value="1"/>
</dbReference>
<evidence type="ECO:0000313" key="2">
    <source>
        <dbReference type="Proteomes" id="UP001165498"/>
    </source>
</evidence>
<proteinExistence type="predicted"/>
<comment type="caution">
    <text evidence="1">The sequence shown here is derived from an EMBL/GenBank/DDBJ whole genome shotgun (WGS) entry which is preliminary data.</text>
</comment>